<organism evidence="5 6">
    <name type="scientific">Propionispora vibrioides</name>
    <dbReference type="NCBI Taxonomy" id="112903"/>
    <lineage>
        <taxon>Bacteria</taxon>
        <taxon>Bacillati</taxon>
        <taxon>Bacillota</taxon>
        <taxon>Negativicutes</taxon>
        <taxon>Selenomonadales</taxon>
        <taxon>Sporomusaceae</taxon>
        <taxon>Propionispora</taxon>
    </lineage>
</organism>
<dbReference type="Pfam" id="PF13187">
    <property type="entry name" value="Fer4_9"/>
    <property type="match status" value="1"/>
</dbReference>
<dbReference type="InterPro" id="IPR053135">
    <property type="entry name" value="AKR2_Oxidoreductase"/>
</dbReference>
<dbReference type="SUPFAM" id="SSF46548">
    <property type="entry name" value="alpha-helical ferredoxin"/>
    <property type="match status" value="1"/>
</dbReference>
<keyword evidence="2" id="KW-0408">Iron</keyword>
<evidence type="ECO:0000313" key="5">
    <source>
        <dbReference type="EMBL" id="SEO94893.1"/>
    </source>
</evidence>
<keyword evidence="1" id="KW-0479">Metal-binding</keyword>
<feature type="domain" description="4Fe-4S ferredoxin-type" evidence="4">
    <location>
        <begin position="296"/>
        <end position="328"/>
    </location>
</feature>
<dbReference type="AlphaFoldDB" id="A0A1H8TWH0"/>
<keyword evidence="6" id="KW-1185">Reference proteome</keyword>
<dbReference type="InterPro" id="IPR036812">
    <property type="entry name" value="NAD(P)_OxRdtase_dom_sf"/>
</dbReference>
<dbReference type="InterPro" id="IPR023210">
    <property type="entry name" value="NADP_OxRdtase_dom"/>
</dbReference>
<proteinExistence type="predicted"/>
<dbReference type="CDD" id="cd19100">
    <property type="entry name" value="AKR_unchar"/>
    <property type="match status" value="1"/>
</dbReference>
<dbReference type="Gene3D" id="3.20.20.100">
    <property type="entry name" value="NADP-dependent oxidoreductase domain"/>
    <property type="match status" value="1"/>
</dbReference>
<dbReference type="OrthoDB" id="9773828at2"/>
<evidence type="ECO:0000313" key="6">
    <source>
        <dbReference type="Proteomes" id="UP000198847"/>
    </source>
</evidence>
<protein>
    <recommendedName>
        <fullName evidence="4">4Fe-4S ferredoxin-type domain-containing protein</fullName>
    </recommendedName>
</protein>
<accession>A0A1H8TWH0</accession>
<gene>
    <name evidence="5" type="ORF">SAMN04490178_107124</name>
</gene>
<dbReference type="GO" id="GO:0046872">
    <property type="term" value="F:metal ion binding"/>
    <property type="evidence" value="ECO:0007669"/>
    <property type="project" value="UniProtKB-KW"/>
</dbReference>
<name>A0A1H8TWH0_9FIRM</name>
<dbReference type="SUPFAM" id="SSF51430">
    <property type="entry name" value="NAD(P)-linked oxidoreductase"/>
    <property type="match status" value="1"/>
</dbReference>
<dbReference type="Pfam" id="PF00248">
    <property type="entry name" value="Aldo_ket_red"/>
    <property type="match status" value="1"/>
</dbReference>
<evidence type="ECO:0000259" key="4">
    <source>
        <dbReference type="PROSITE" id="PS51379"/>
    </source>
</evidence>
<keyword evidence="3" id="KW-0411">Iron-sulfur</keyword>
<dbReference type="EMBL" id="FODY01000007">
    <property type="protein sequence ID" value="SEO94893.1"/>
    <property type="molecule type" value="Genomic_DNA"/>
</dbReference>
<dbReference type="GO" id="GO:0051536">
    <property type="term" value="F:iron-sulfur cluster binding"/>
    <property type="evidence" value="ECO:0007669"/>
    <property type="project" value="UniProtKB-KW"/>
</dbReference>
<reference evidence="5 6" key="1">
    <citation type="submission" date="2016-10" db="EMBL/GenBank/DDBJ databases">
        <authorList>
            <person name="de Groot N.N."/>
        </authorList>
    </citation>
    <scope>NUCLEOTIDE SEQUENCE [LARGE SCALE GENOMIC DNA]</scope>
    <source>
        <strain evidence="5 6">DSM 13305</strain>
    </source>
</reference>
<evidence type="ECO:0000256" key="3">
    <source>
        <dbReference type="ARBA" id="ARBA00023014"/>
    </source>
</evidence>
<sequence>MQYRILGKTDLTVSEVGFGGIPILRLPASEAVKILQYSLERGITFYDTANAYKDSEDKIGQAFGHCRTKVVIATKTGRRDAAGATTHLENSLRMLRSDYIDLYQLHQVSQEKDWQAITAPGGALEAVVKAREQGKIRHLGITSHNLAMAIKLVKTGLFETIQFPFNFIEQEPKEELHKIAKEMNLGNIVMKPFAGGALDNAALAFKFLRQYPEAIPIPGFDSVASIDEILTIYEKPNQVKPEDLAAMEEYRRELGQRFCRRCEYCQPCPHGVMITPAMGYPIVAKRMSPQVSIEFSKAAMESVTNCVECGACLPRCPYELAIPQIIRKNYEMFTEHRRLAGRN</sequence>
<dbReference type="PANTHER" id="PTHR43312:SF1">
    <property type="entry name" value="NADP-DEPENDENT OXIDOREDUCTASE DOMAIN-CONTAINING PROTEIN"/>
    <property type="match status" value="1"/>
</dbReference>
<dbReference type="PROSITE" id="PS00198">
    <property type="entry name" value="4FE4S_FER_1"/>
    <property type="match status" value="1"/>
</dbReference>
<dbReference type="STRING" id="112903.SAMN04490178_107124"/>
<dbReference type="Proteomes" id="UP000198847">
    <property type="component" value="Unassembled WGS sequence"/>
</dbReference>
<evidence type="ECO:0000256" key="2">
    <source>
        <dbReference type="ARBA" id="ARBA00023004"/>
    </source>
</evidence>
<evidence type="ECO:0000256" key="1">
    <source>
        <dbReference type="ARBA" id="ARBA00022723"/>
    </source>
</evidence>
<dbReference type="PANTHER" id="PTHR43312">
    <property type="entry name" value="D-THREO-ALDOSE 1-DEHYDROGENASE"/>
    <property type="match status" value="1"/>
</dbReference>
<dbReference type="InterPro" id="IPR017900">
    <property type="entry name" value="4Fe4S_Fe_S_CS"/>
</dbReference>
<dbReference type="InterPro" id="IPR017896">
    <property type="entry name" value="4Fe4S_Fe-S-bd"/>
</dbReference>
<dbReference type="PROSITE" id="PS51379">
    <property type="entry name" value="4FE4S_FER_2"/>
    <property type="match status" value="1"/>
</dbReference>